<dbReference type="OrthoDB" id="10588293at2759"/>
<gene>
    <name evidence="2" type="ORF">K443DRAFT_684837</name>
</gene>
<evidence type="ECO:0000256" key="1">
    <source>
        <dbReference type="SAM" id="MobiDB-lite"/>
    </source>
</evidence>
<name>A0A0C9WW89_9AGAR</name>
<dbReference type="EMBL" id="KN838869">
    <property type="protein sequence ID" value="KIJ93048.1"/>
    <property type="molecule type" value="Genomic_DNA"/>
</dbReference>
<protein>
    <submittedName>
        <fullName evidence="2">Uncharacterized protein</fullName>
    </submittedName>
</protein>
<dbReference type="HOGENOM" id="CLU_2455081_0_0_1"/>
<feature type="region of interest" description="Disordered" evidence="1">
    <location>
        <begin position="1"/>
        <end position="27"/>
    </location>
</feature>
<feature type="compositionally biased region" description="Polar residues" evidence="1">
    <location>
        <begin position="11"/>
        <end position="21"/>
    </location>
</feature>
<dbReference type="AlphaFoldDB" id="A0A0C9WW89"/>
<reference evidence="2 3" key="1">
    <citation type="submission" date="2014-04" db="EMBL/GenBank/DDBJ databases">
        <authorList>
            <consortium name="DOE Joint Genome Institute"/>
            <person name="Kuo A."/>
            <person name="Kohler A."/>
            <person name="Nagy L.G."/>
            <person name="Floudas D."/>
            <person name="Copeland A."/>
            <person name="Barry K.W."/>
            <person name="Cichocki N."/>
            <person name="Veneault-Fourrey C."/>
            <person name="LaButti K."/>
            <person name="Lindquist E.A."/>
            <person name="Lipzen A."/>
            <person name="Lundell T."/>
            <person name="Morin E."/>
            <person name="Murat C."/>
            <person name="Sun H."/>
            <person name="Tunlid A."/>
            <person name="Henrissat B."/>
            <person name="Grigoriev I.V."/>
            <person name="Hibbett D.S."/>
            <person name="Martin F."/>
            <person name="Nordberg H.P."/>
            <person name="Cantor M.N."/>
            <person name="Hua S.X."/>
        </authorList>
    </citation>
    <scope>NUCLEOTIDE SEQUENCE [LARGE SCALE GENOMIC DNA]</scope>
    <source>
        <strain evidence="2 3">LaAM-08-1</strain>
    </source>
</reference>
<evidence type="ECO:0000313" key="3">
    <source>
        <dbReference type="Proteomes" id="UP000054477"/>
    </source>
</evidence>
<sequence length="89" mass="10023">MKLTSKYRFTPSYTGQPSSSERLTHRPATNYKSTAKWSECINHGSWLCSVENKGRRRIVPAGNAWTSEGRFTWDRLDTAESIVDNGLGA</sequence>
<keyword evidence="3" id="KW-1185">Reference proteome</keyword>
<reference evidence="3" key="2">
    <citation type="submission" date="2015-01" db="EMBL/GenBank/DDBJ databases">
        <title>Evolutionary Origins and Diversification of the Mycorrhizal Mutualists.</title>
        <authorList>
            <consortium name="DOE Joint Genome Institute"/>
            <consortium name="Mycorrhizal Genomics Consortium"/>
            <person name="Kohler A."/>
            <person name="Kuo A."/>
            <person name="Nagy L.G."/>
            <person name="Floudas D."/>
            <person name="Copeland A."/>
            <person name="Barry K.W."/>
            <person name="Cichocki N."/>
            <person name="Veneault-Fourrey C."/>
            <person name="LaButti K."/>
            <person name="Lindquist E.A."/>
            <person name="Lipzen A."/>
            <person name="Lundell T."/>
            <person name="Morin E."/>
            <person name="Murat C."/>
            <person name="Riley R."/>
            <person name="Ohm R."/>
            <person name="Sun H."/>
            <person name="Tunlid A."/>
            <person name="Henrissat B."/>
            <person name="Grigoriev I.V."/>
            <person name="Hibbett D.S."/>
            <person name="Martin F."/>
        </authorList>
    </citation>
    <scope>NUCLEOTIDE SEQUENCE [LARGE SCALE GENOMIC DNA]</scope>
    <source>
        <strain evidence="3">LaAM-08-1</strain>
    </source>
</reference>
<proteinExistence type="predicted"/>
<dbReference type="Proteomes" id="UP000054477">
    <property type="component" value="Unassembled WGS sequence"/>
</dbReference>
<accession>A0A0C9WW89</accession>
<organism evidence="2 3">
    <name type="scientific">Laccaria amethystina LaAM-08-1</name>
    <dbReference type="NCBI Taxonomy" id="1095629"/>
    <lineage>
        <taxon>Eukaryota</taxon>
        <taxon>Fungi</taxon>
        <taxon>Dikarya</taxon>
        <taxon>Basidiomycota</taxon>
        <taxon>Agaricomycotina</taxon>
        <taxon>Agaricomycetes</taxon>
        <taxon>Agaricomycetidae</taxon>
        <taxon>Agaricales</taxon>
        <taxon>Agaricineae</taxon>
        <taxon>Hydnangiaceae</taxon>
        <taxon>Laccaria</taxon>
    </lineage>
</organism>
<evidence type="ECO:0000313" key="2">
    <source>
        <dbReference type="EMBL" id="KIJ93048.1"/>
    </source>
</evidence>